<dbReference type="InterPro" id="IPR043128">
    <property type="entry name" value="Rev_trsase/Diguanyl_cyclase"/>
</dbReference>
<dbReference type="PROSITE" id="PS50175">
    <property type="entry name" value="ASP_PROT_RETROV"/>
    <property type="match status" value="1"/>
</dbReference>
<feature type="domain" description="Reverse transcriptase" evidence="10">
    <location>
        <begin position="365"/>
        <end position="544"/>
    </location>
</feature>
<dbReference type="InterPro" id="IPR050951">
    <property type="entry name" value="Retrovirus_Pol_polyprotein"/>
</dbReference>
<evidence type="ECO:0000256" key="7">
    <source>
        <dbReference type="ARBA" id="ARBA00022801"/>
    </source>
</evidence>
<dbReference type="Gene3D" id="2.40.70.10">
    <property type="entry name" value="Acid Proteases"/>
    <property type="match status" value="1"/>
</dbReference>
<dbReference type="CDD" id="cd00303">
    <property type="entry name" value="retropepsin_like"/>
    <property type="match status" value="1"/>
</dbReference>
<keyword evidence="3" id="KW-0808">Transferase</keyword>
<evidence type="ECO:0000256" key="8">
    <source>
        <dbReference type="ARBA" id="ARBA00022918"/>
    </source>
</evidence>
<evidence type="ECO:0000313" key="11">
    <source>
        <dbReference type="EMBL" id="CAF1436459.1"/>
    </source>
</evidence>
<comment type="caution">
    <text evidence="12">The sequence shown here is derived from an EMBL/GenBank/DDBJ whole genome shotgun (WGS) entry which is preliminary data.</text>
</comment>
<dbReference type="Proteomes" id="UP000682733">
    <property type="component" value="Unassembled WGS sequence"/>
</dbReference>
<dbReference type="GO" id="GO:0004190">
    <property type="term" value="F:aspartic-type endopeptidase activity"/>
    <property type="evidence" value="ECO:0007669"/>
    <property type="project" value="InterPro"/>
</dbReference>
<evidence type="ECO:0000256" key="3">
    <source>
        <dbReference type="ARBA" id="ARBA00022679"/>
    </source>
</evidence>
<keyword evidence="7" id="KW-0378">Hydrolase</keyword>
<dbReference type="InterPro" id="IPR043502">
    <property type="entry name" value="DNA/RNA_pol_sf"/>
</dbReference>
<dbReference type="GO" id="GO:0004519">
    <property type="term" value="F:endonuclease activity"/>
    <property type="evidence" value="ECO:0007669"/>
    <property type="project" value="UniProtKB-KW"/>
</dbReference>
<dbReference type="Pfam" id="PF13975">
    <property type="entry name" value="gag-asp_proteas"/>
    <property type="match status" value="1"/>
</dbReference>
<evidence type="ECO:0000313" key="12">
    <source>
        <dbReference type="EMBL" id="CAF4233584.1"/>
    </source>
</evidence>
<dbReference type="GO" id="GO:0003964">
    <property type="term" value="F:RNA-directed DNA polymerase activity"/>
    <property type="evidence" value="ECO:0007669"/>
    <property type="project" value="UniProtKB-KW"/>
</dbReference>
<keyword evidence="4" id="KW-0548">Nucleotidyltransferase</keyword>
<keyword evidence="2" id="KW-0645">Protease</keyword>
<keyword evidence="5" id="KW-0540">Nuclease</keyword>
<protein>
    <recommendedName>
        <fullName evidence="1">RNA-directed DNA polymerase</fullName>
        <ecNumber evidence="1">2.7.7.49</ecNumber>
    </recommendedName>
</protein>
<dbReference type="InterPro" id="IPR021109">
    <property type="entry name" value="Peptidase_aspartic_dom_sf"/>
</dbReference>
<evidence type="ECO:0000259" key="10">
    <source>
        <dbReference type="PROSITE" id="PS50878"/>
    </source>
</evidence>
<evidence type="ECO:0000256" key="4">
    <source>
        <dbReference type="ARBA" id="ARBA00022695"/>
    </source>
</evidence>
<dbReference type="Gene3D" id="3.10.10.10">
    <property type="entry name" value="HIV Type 1 Reverse Transcriptase, subunit A, domain 1"/>
    <property type="match status" value="1"/>
</dbReference>
<dbReference type="InterPro" id="IPR001995">
    <property type="entry name" value="Peptidase_A2_cat"/>
</dbReference>
<sequence>MYMKTLVDTGASHTIIQQSALNKIRHRHVYPVQQRYQLADGASPLSVIGYVDLEVRIQHVRTYVTAAIAKSLSCPLILGQDWIKYYHVDYISSTNRLAVNNNTASVPIQHNDETTFPVRLVRQILLEPKSEHVVEVHVPISSSPAVLFHPNQRIQQITSVTIPHSLLHVNKYIAKLTIYNPNTYSYCLSANTNVGTITSLSSSDTISNFIDNNNDSTTTVTCDNICKREQNVGQYVYSESDRLGSYGDYDNCYYQQYISSLNAPQSNTGKCINMITNENINHSTAQVSAVIQDAVKHVNHKHQRQQLYEILHKYNKIFDTSTPTIAKTTIPHTIRTADNPPVNSRPYRGSEQQQQALRNILKNMSASHQIRPSTSPWSSPVLLVKKKDGDYRFVVDYRKLNNVTVKDSFPIPTIESTLKQLSGHSYFTKLDLKSGYFQIPIREDDKQKTAFITTTGLWEFNVLPQGLKNAPPSFQRIMYNMVVNNREHYCLVYLDDIIIFSKSFDEHIKHLGEILSTLHKHNFQLNPAKCSLCKQRIDYLGHTIDIQGMQPLHDNIKAIQELPLPHDPTLKQANEFIGGIGWYRKFIKDFAKIAAPIHAVTNLNKNNKHKFYWGEAQRNAANKLKQIISGPDLVLQFPDPTSSYVLSTDASNGGLGGILKQVTTGGKMKIIYYLSRKLSPSESKYSTTEKEALAMVWSIDRLRPYLLGVDFKVETDHCPLCNIHKKKSRNGRIDRWAVGVLQEYNITEIKYKKGKCHCDADLLSRYPQSNENDDQHVILRKQDHGYLFPHNDADDDNDLHNNMLSP</sequence>
<dbReference type="SUPFAM" id="SSF50630">
    <property type="entry name" value="Acid proteases"/>
    <property type="match status" value="1"/>
</dbReference>
<organism evidence="12 13">
    <name type="scientific">Didymodactylos carnosus</name>
    <dbReference type="NCBI Taxonomy" id="1234261"/>
    <lineage>
        <taxon>Eukaryota</taxon>
        <taxon>Metazoa</taxon>
        <taxon>Spiralia</taxon>
        <taxon>Gnathifera</taxon>
        <taxon>Rotifera</taxon>
        <taxon>Eurotatoria</taxon>
        <taxon>Bdelloidea</taxon>
        <taxon>Philodinida</taxon>
        <taxon>Philodinidae</taxon>
        <taxon>Didymodactylos</taxon>
    </lineage>
</organism>
<dbReference type="PANTHER" id="PTHR37984">
    <property type="entry name" value="PROTEIN CBG26694"/>
    <property type="match status" value="1"/>
</dbReference>
<keyword evidence="8" id="KW-0695">RNA-directed DNA polymerase</keyword>
<evidence type="ECO:0000256" key="6">
    <source>
        <dbReference type="ARBA" id="ARBA00022759"/>
    </source>
</evidence>
<dbReference type="Proteomes" id="UP000677228">
    <property type="component" value="Unassembled WGS sequence"/>
</dbReference>
<dbReference type="Pfam" id="PF17917">
    <property type="entry name" value="RT_RNaseH"/>
    <property type="match status" value="1"/>
</dbReference>
<dbReference type="FunFam" id="3.30.70.270:FF:000020">
    <property type="entry name" value="Transposon Tf2-6 polyprotein-like Protein"/>
    <property type="match status" value="1"/>
</dbReference>
<dbReference type="CDD" id="cd09274">
    <property type="entry name" value="RNase_HI_RT_Ty3"/>
    <property type="match status" value="1"/>
</dbReference>
<evidence type="ECO:0000256" key="2">
    <source>
        <dbReference type="ARBA" id="ARBA00022670"/>
    </source>
</evidence>
<evidence type="ECO:0000256" key="1">
    <source>
        <dbReference type="ARBA" id="ARBA00012493"/>
    </source>
</evidence>
<dbReference type="InterPro" id="IPR041373">
    <property type="entry name" value="RT_RNaseH"/>
</dbReference>
<dbReference type="InterPro" id="IPR000477">
    <property type="entry name" value="RT_dom"/>
</dbReference>
<dbReference type="CDD" id="cd01647">
    <property type="entry name" value="RT_LTR"/>
    <property type="match status" value="1"/>
</dbReference>
<evidence type="ECO:0000256" key="5">
    <source>
        <dbReference type="ARBA" id="ARBA00022722"/>
    </source>
</evidence>
<reference evidence="12" key="1">
    <citation type="submission" date="2021-02" db="EMBL/GenBank/DDBJ databases">
        <authorList>
            <person name="Nowell W R."/>
        </authorList>
    </citation>
    <scope>NUCLEOTIDE SEQUENCE</scope>
</reference>
<feature type="non-terminal residue" evidence="12">
    <location>
        <position position="806"/>
    </location>
</feature>
<dbReference type="Pfam" id="PF00078">
    <property type="entry name" value="RVT_1"/>
    <property type="match status" value="1"/>
</dbReference>
<dbReference type="EMBL" id="CAJNOK010028568">
    <property type="protein sequence ID" value="CAF1436459.1"/>
    <property type="molecule type" value="Genomic_DNA"/>
</dbReference>
<evidence type="ECO:0000259" key="9">
    <source>
        <dbReference type="PROSITE" id="PS50175"/>
    </source>
</evidence>
<dbReference type="FunFam" id="3.10.20.370:FF:000001">
    <property type="entry name" value="Retrovirus-related Pol polyprotein from transposon 17.6-like protein"/>
    <property type="match status" value="1"/>
</dbReference>
<proteinExistence type="predicted"/>
<keyword evidence="6" id="KW-0255">Endonuclease</keyword>
<dbReference type="GO" id="GO:0006508">
    <property type="term" value="P:proteolysis"/>
    <property type="evidence" value="ECO:0007669"/>
    <property type="project" value="UniProtKB-KW"/>
</dbReference>
<accession>A0A8S2SLK8</accession>
<name>A0A8S2SLK8_9BILA</name>
<dbReference type="FunFam" id="3.10.10.10:FF:000007">
    <property type="entry name" value="Retrovirus-related Pol polyprotein from transposon 17.6-like Protein"/>
    <property type="match status" value="1"/>
</dbReference>
<gene>
    <name evidence="11" type="ORF">OVA965_LOCUS34262</name>
    <name evidence="12" type="ORF">TMI583_LOCUS35175</name>
</gene>
<evidence type="ECO:0000313" key="13">
    <source>
        <dbReference type="Proteomes" id="UP000682733"/>
    </source>
</evidence>
<dbReference type="AlphaFoldDB" id="A0A8S2SLK8"/>
<dbReference type="PROSITE" id="PS50878">
    <property type="entry name" value="RT_POL"/>
    <property type="match status" value="1"/>
</dbReference>
<dbReference type="EMBL" id="CAJOBA010050358">
    <property type="protein sequence ID" value="CAF4233584.1"/>
    <property type="molecule type" value="Genomic_DNA"/>
</dbReference>
<dbReference type="PANTHER" id="PTHR37984:SF5">
    <property type="entry name" value="PROTEIN NYNRIN-LIKE"/>
    <property type="match status" value="1"/>
</dbReference>
<dbReference type="Gene3D" id="3.30.70.270">
    <property type="match status" value="2"/>
</dbReference>
<dbReference type="EC" id="2.7.7.49" evidence="1"/>
<feature type="domain" description="Peptidase A2" evidence="9">
    <location>
        <begin position="3"/>
        <end position="18"/>
    </location>
</feature>
<dbReference type="SUPFAM" id="SSF56672">
    <property type="entry name" value="DNA/RNA polymerases"/>
    <property type="match status" value="1"/>
</dbReference>